<evidence type="ECO:0000256" key="8">
    <source>
        <dbReference type="ARBA" id="ARBA00022840"/>
    </source>
</evidence>
<dbReference type="FunFam" id="3.30.470.20:FF:000028">
    <property type="entry name" value="Methylcrotonoyl-CoA carboxylase subunit alpha, mitochondrial"/>
    <property type="match status" value="1"/>
</dbReference>
<dbReference type="GO" id="GO:0046872">
    <property type="term" value="F:metal ion binding"/>
    <property type="evidence" value="ECO:0007669"/>
    <property type="project" value="UniProtKB-KW"/>
</dbReference>
<feature type="domain" description="Biotin carboxylation" evidence="15">
    <location>
        <begin position="4"/>
        <end position="450"/>
    </location>
</feature>
<dbReference type="UniPathway" id="UPA00655">
    <property type="reaction ID" value="UER00711"/>
</dbReference>
<dbReference type="GO" id="GO:0004075">
    <property type="term" value="F:biotin carboxylase activity"/>
    <property type="evidence" value="ECO:0007669"/>
    <property type="project" value="UniProtKB-EC"/>
</dbReference>
<evidence type="ECO:0000256" key="2">
    <source>
        <dbReference type="ARBA" id="ARBA00004956"/>
    </source>
</evidence>
<evidence type="ECO:0000256" key="1">
    <source>
        <dbReference type="ARBA" id="ARBA00003761"/>
    </source>
</evidence>
<dbReference type="GO" id="GO:2001295">
    <property type="term" value="P:malonyl-CoA biosynthetic process"/>
    <property type="evidence" value="ECO:0007669"/>
    <property type="project" value="UniProtKB-UniPathway"/>
</dbReference>
<keyword evidence="13" id="KW-0275">Fatty acid biosynthesis</keyword>
<keyword evidence="8 12" id="KW-0067">ATP-binding</keyword>
<accession>A0A6F8ZG18</accession>
<dbReference type="InterPro" id="IPR011761">
    <property type="entry name" value="ATP-grasp"/>
</dbReference>
<protein>
    <recommendedName>
        <fullName evidence="4 13">Biotin carboxylase</fullName>
        <ecNumber evidence="4 13">6.3.4.14</ecNumber>
    </recommendedName>
    <alternativeName>
        <fullName evidence="13">Acetyl-coenzyme A carboxylase biotin carboxylase subunit A</fullName>
    </alternativeName>
</protein>
<dbReference type="SUPFAM" id="SSF56059">
    <property type="entry name" value="Glutathione synthetase ATP-binding domain-like"/>
    <property type="match status" value="1"/>
</dbReference>
<dbReference type="InterPro" id="IPR011764">
    <property type="entry name" value="Biotin_carboxylation_dom"/>
</dbReference>
<dbReference type="PANTHER" id="PTHR48095:SF2">
    <property type="entry name" value="BIOTIN CARBOXYLASE, CHLOROPLASTIC"/>
    <property type="match status" value="1"/>
</dbReference>
<dbReference type="PROSITE" id="PS50979">
    <property type="entry name" value="BC"/>
    <property type="match status" value="1"/>
</dbReference>
<dbReference type="Pfam" id="PF00289">
    <property type="entry name" value="Biotin_carb_N"/>
    <property type="match status" value="1"/>
</dbReference>
<name>A0A6F8ZG18_9FIRM</name>
<dbReference type="AlphaFoldDB" id="A0A6F8ZG18"/>
<evidence type="ECO:0000256" key="11">
    <source>
        <dbReference type="ARBA" id="ARBA00048600"/>
    </source>
</evidence>
<keyword evidence="13" id="KW-0444">Lipid biosynthesis</keyword>
<dbReference type="InterPro" id="IPR051602">
    <property type="entry name" value="ACC_Biotin_Carboxylase"/>
</dbReference>
<comment type="subunit">
    <text evidence="3 13">Acetyl-CoA carboxylase is a heterohexamer of biotin carboxyl carrier protein, biotin carboxylase and the two subunits of carboxyl transferase in a 2:2 complex.</text>
</comment>
<evidence type="ECO:0000259" key="14">
    <source>
        <dbReference type="PROSITE" id="PS50975"/>
    </source>
</evidence>
<evidence type="ECO:0000256" key="12">
    <source>
        <dbReference type="PROSITE-ProRule" id="PRU00409"/>
    </source>
</evidence>
<dbReference type="FunFam" id="3.40.50.20:FF:000010">
    <property type="entry name" value="Propionyl-CoA carboxylase subunit alpha"/>
    <property type="match status" value="1"/>
</dbReference>
<comment type="function">
    <text evidence="1 13">This protein is a component of the acetyl coenzyme A carboxylase complex; first, biotin carboxylase catalyzes the carboxylation of the carrier protein and then the transcarboxylase transfers the carboxyl group to form malonyl-CoA.</text>
</comment>
<dbReference type="PROSITE" id="PS00867">
    <property type="entry name" value="CPSASE_2"/>
    <property type="match status" value="1"/>
</dbReference>
<dbReference type="Gene3D" id="3.30.470.20">
    <property type="entry name" value="ATP-grasp fold, B domain"/>
    <property type="match status" value="1"/>
</dbReference>
<evidence type="ECO:0000259" key="15">
    <source>
        <dbReference type="PROSITE" id="PS50979"/>
    </source>
</evidence>
<evidence type="ECO:0000256" key="3">
    <source>
        <dbReference type="ARBA" id="ARBA00011750"/>
    </source>
</evidence>
<keyword evidence="9" id="KW-0460">Magnesium</keyword>
<evidence type="ECO:0000256" key="4">
    <source>
        <dbReference type="ARBA" id="ARBA00013263"/>
    </source>
</evidence>
<dbReference type="GO" id="GO:0006633">
    <property type="term" value="P:fatty acid biosynthetic process"/>
    <property type="evidence" value="ECO:0007669"/>
    <property type="project" value="UniProtKB-KW"/>
</dbReference>
<dbReference type="NCBIfam" id="NF006367">
    <property type="entry name" value="PRK08591.1"/>
    <property type="match status" value="1"/>
</dbReference>
<comment type="pathway">
    <text evidence="2 13">Lipid metabolism; malonyl-CoA biosynthesis; malonyl-CoA from acetyl-CoA: step 1/1.</text>
</comment>
<reference evidence="16 17" key="1">
    <citation type="submission" date="2020-02" db="EMBL/GenBank/DDBJ databases">
        <authorList>
            <person name="Hogendoorn C."/>
        </authorList>
    </citation>
    <scope>NUCLEOTIDE SEQUENCE [LARGE SCALE GENOMIC DNA]</scope>
    <source>
        <strain evidence="16">R501</strain>
    </source>
</reference>
<evidence type="ECO:0000256" key="5">
    <source>
        <dbReference type="ARBA" id="ARBA00022598"/>
    </source>
</evidence>
<keyword evidence="13" id="KW-0276">Fatty acid metabolism</keyword>
<dbReference type="InterPro" id="IPR016185">
    <property type="entry name" value="PreATP-grasp_dom_sf"/>
</dbReference>
<dbReference type="SUPFAM" id="SSF51246">
    <property type="entry name" value="Rudiment single hybrid motif"/>
    <property type="match status" value="1"/>
</dbReference>
<comment type="catalytic activity">
    <reaction evidence="11 13">
        <text>N(6)-biotinyl-L-lysyl-[protein] + hydrogencarbonate + ATP = N(6)-carboxybiotinyl-L-lysyl-[protein] + ADP + phosphate + H(+)</text>
        <dbReference type="Rhea" id="RHEA:13501"/>
        <dbReference type="Rhea" id="RHEA-COMP:10505"/>
        <dbReference type="Rhea" id="RHEA-COMP:10506"/>
        <dbReference type="ChEBI" id="CHEBI:15378"/>
        <dbReference type="ChEBI" id="CHEBI:17544"/>
        <dbReference type="ChEBI" id="CHEBI:30616"/>
        <dbReference type="ChEBI" id="CHEBI:43474"/>
        <dbReference type="ChEBI" id="CHEBI:83144"/>
        <dbReference type="ChEBI" id="CHEBI:83145"/>
        <dbReference type="ChEBI" id="CHEBI:456216"/>
        <dbReference type="EC" id="6.3.4.14"/>
    </reaction>
</comment>
<evidence type="ECO:0000256" key="6">
    <source>
        <dbReference type="ARBA" id="ARBA00022723"/>
    </source>
</evidence>
<feature type="domain" description="ATP-grasp" evidence="14">
    <location>
        <begin position="123"/>
        <end position="321"/>
    </location>
</feature>
<keyword evidence="7 12" id="KW-0547">Nucleotide-binding</keyword>
<evidence type="ECO:0000313" key="16">
    <source>
        <dbReference type="EMBL" id="CAB1128647.1"/>
    </source>
</evidence>
<evidence type="ECO:0000256" key="7">
    <source>
        <dbReference type="ARBA" id="ARBA00022741"/>
    </source>
</evidence>
<dbReference type="PANTHER" id="PTHR48095">
    <property type="entry name" value="PYRUVATE CARBOXYLASE SUBUNIT A"/>
    <property type="match status" value="1"/>
</dbReference>
<gene>
    <name evidence="16" type="primary">accC</name>
    <name evidence="16" type="ORF">R50_1141</name>
</gene>
<dbReference type="NCBIfam" id="TIGR00514">
    <property type="entry name" value="accC"/>
    <property type="match status" value="1"/>
</dbReference>
<dbReference type="SUPFAM" id="SSF52440">
    <property type="entry name" value="PreATP-grasp domain"/>
    <property type="match status" value="1"/>
</dbReference>
<evidence type="ECO:0000256" key="10">
    <source>
        <dbReference type="ARBA" id="ARBA00023267"/>
    </source>
</evidence>
<dbReference type="Pfam" id="PF02786">
    <property type="entry name" value="CPSase_L_D2"/>
    <property type="match status" value="1"/>
</dbReference>
<dbReference type="KEGG" id="hfv:R50_1141"/>
<evidence type="ECO:0000256" key="9">
    <source>
        <dbReference type="ARBA" id="ARBA00022842"/>
    </source>
</evidence>
<proteinExistence type="predicted"/>
<sequence length="452" mass="49232">MSGLFSKILVANRGEIAIRIMRAARELGIRTVAVYSDADKDAAHVAYADEAYPIGPAPSTLSYLHIPNIINAAVQTGAEAIHPGYGFLAENHHFAAVCKTWGLVFIGPPPDAIEQMGVKSQARAVMKAAGVPVLPGTEAGWDSPEEARRLAEAVGFPLLVKAAFGGGGRGIRVVESPADLADAVERARREAESAFGRGDLYLERYLKDPRHIEIQVLADAHGQVVALGERESSIQRRRQKILEEAPSVAVDPELRRRMSEAAVRAARAVGYSGAGTLEFLLDPASGEFYFMEMNTRIQVEHAVTEMVTGVDIVKEQIRVAAGEPLGIRQEDVTLNGWSLECRINAEDPEQGFRPSPGRIITWEEPGGPWVRVDSGVVASMEVQPFYDSLLAKVVTWGRDRTEAVARMRRALGEFRIEGVKTTLELQRAILEDPDFVAGRIHTNFLAQRVAGA</sequence>
<keyword evidence="10 13" id="KW-0092">Biotin</keyword>
<dbReference type="InterPro" id="IPR004549">
    <property type="entry name" value="Acetyl_CoA_COase_biotin_COase"/>
</dbReference>
<dbReference type="Proteomes" id="UP000503399">
    <property type="component" value="Chromosome"/>
</dbReference>
<dbReference type="InterPro" id="IPR005482">
    <property type="entry name" value="Biotin_COase_C"/>
</dbReference>
<keyword evidence="13" id="KW-0443">Lipid metabolism</keyword>
<dbReference type="Pfam" id="PF02785">
    <property type="entry name" value="Biotin_carb_C"/>
    <property type="match status" value="1"/>
</dbReference>
<dbReference type="EMBL" id="LR778114">
    <property type="protein sequence ID" value="CAB1128647.1"/>
    <property type="molecule type" value="Genomic_DNA"/>
</dbReference>
<keyword evidence="17" id="KW-1185">Reference proteome</keyword>
<dbReference type="FunFam" id="3.30.1490.20:FF:000018">
    <property type="entry name" value="Biotin carboxylase"/>
    <property type="match status" value="1"/>
</dbReference>
<dbReference type="InterPro" id="IPR005479">
    <property type="entry name" value="CPAse_ATP-bd"/>
</dbReference>
<dbReference type="PROSITE" id="PS50975">
    <property type="entry name" value="ATP_GRASP"/>
    <property type="match status" value="1"/>
</dbReference>
<dbReference type="InterPro" id="IPR005481">
    <property type="entry name" value="BC-like_N"/>
</dbReference>
<dbReference type="PROSITE" id="PS00866">
    <property type="entry name" value="CPSASE_1"/>
    <property type="match status" value="1"/>
</dbReference>
<keyword evidence="6" id="KW-0479">Metal-binding</keyword>
<dbReference type="GO" id="GO:0005524">
    <property type="term" value="F:ATP binding"/>
    <property type="evidence" value="ECO:0007669"/>
    <property type="project" value="UniProtKB-UniRule"/>
</dbReference>
<keyword evidence="5 13" id="KW-0436">Ligase</keyword>
<organism evidence="16 17">
    <name type="scientific">Candidatus Hydrogenisulfobacillus filiaventi</name>
    <dbReference type="NCBI Taxonomy" id="2707344"/>
    <lineage>
        <taxon>Bacteria</taxon>
        <taxon>Bacillati</taxon>
        <taxon>Bacillota</taxon>
        <taxon>Clostridia</taxon>
        <taxon>Eubacteriales</taxon>
        <taxon>Clostridiales Family XVII. Incertae Sedis</taxon>
        <taxon>Candidatus Hydrogenisulfobacillus</taxon>
    </lineage>
</organism>
<evidence type="ECO:0000313" key="17">
    <source>
        <dbReference type="Proteomes" id="UP000503399"/>
    </source>
</evidence>
<dbReference type="InterPro" id="IPR011054">
    <property type="entry name" value="Rudment_hybrid_motif"/>
</dbReference>
<dbReference type="SMART" id="SM00878">
    <property type="entry name" value="Biotin_carb_C"/>
    <property type="match status" value="1"/>
</dbReference>
<dbReference type="EC" id="6.3.4.14" evidence="4 13"/>
<evidence type="ECO:0000256" key="13">
    <source>
        <dbReference type="RuleBase" id="RU365063"/>
    </source>
</evidence>